<evidence type="ECO:0000256" key="2">
    <source>
        <dbReference type="ARBA" id="ARBA00008711"/>
    </source>
</evidence>
<dbReference type="GO" id="GO:0003908">
    <property type="term" value="F:methylated-DNA-[protein]-cysteine S-methyltransferase activity"/>
    <property type="evidence" value="ECO:0007669"/>
    <property type="project" value="UniProtKB-UniRule"/>
</dbReference>
<evidence type="ECO:0000259" key="10">
    <source>
        <dbReference type="Pfam" id="PF01035"/>
    </source>
</evidence>
<dbReference type="RefSeq" id="WP_126049687.1">
    <property type="nucleotide sequence ID" value="NZ_QYTV02000003.1"/>
</dbReference>
<dbReference type="EC" id="2.1.1.63" evidence="9"/>
<dbReference type="InterPro" id="IPR036217">
    <property type="entry name" value="MethylDNA_cys_MeTrfase_DNAb"/>
</dbReference>
<evidence type="ECO:0000256" key="6">
    <source>
        <dbReference type="ARBA" id="ARBA00022763"/>
    </source>
</evidence>
<sequence length="161" mass="18168">MKVYYTEMDSSIGKLFLTATDIGMTGIYFSLENIPETVKVKMEEERSHPVLQAAVGQLLDYFSNKRQQFTVPLSFDGTDFQKAVWRKLLEIPYGETRTYAEIAASIQNEKAVRAVGQANRANRLPILIPCHRVIGKNNKLTGYAGKQVDKKELLLKLEGVL</sequence>
<dbReference type="PANTHER" id="PTHR10815">
    <property type="entry name" value="METHYLATED-DNA--PROTEIN-CYSTEINE METHYLTRANSFERASE"/>
    <property type="match status" value="1"/>
</dbReference>
<dbReference type="PANTHER" id="PTHR10815:SF5">
    <property type="entry name" value="METHYLATED-DNA--PROTEIN-CYSTEINE METHYLTRANSFERASE"/>
    <property type="match status" value="1"/>
</dbReference>
<evidence type="ECO:0000313" key="12">
    <source>
        <dbReference type="EMBL" id="RST75313.1"/>
    </source>
</evidence>
<dbReference type="InterPro" id="IPR008332">
    <property type="entry name" value="MethylG_MeTrfase_N"/>
</dbReference>
<keyword evidence="4 9" id="KW-0489">Methyltransferase</keyword>
<organism evidence="12 13">
    <name type="scientific">Siminovitchia acidinfaciens</name>
    <dbReference type="NCBI Taxonomy" id="2321395"/>
    <lineage>
        <taxon>Bacteria</taxon>
        <taxon>Bacillati</taxon>
        <taxon>Bacillota</taxon>
        <taxon>Bacilli</taxon>
        <taxon>Bacillales</taxon>
        <taxon>Bacillaceae</taxon>
        <taxon>Siminovitchia</taxon>
    </lineage>
</organism>
<dbReference type="Pfam" id="PF01035">
    <property type="entry name" value="DNA_binding_1"/>
    <property type="match status" value="1"/>
</dbReference>
<evidence type="ECO:0000256" key="5">
    <source>
        <dbReference type="ARBA" id="ARBA00022679"/>
    </source>
</evidence>
<gene>
    <name evidence="12" type="ORF">D4T97_008670</name>
</gene>
<dbReference type="EMBL" id="QYTV02000003">
    <property type="protein sequence ID" value="RST75313.1"/>
    <property type="molecule type" value="Genomic_DNA"/>
</dbReference>
<dbReference type="GO" id="GO:0032259">
    <property type="term" value="P:methylation"/>
    <property type="evidence" value="ECO:0007669"/>
    <property type="project" value="UniProtKB-KW"/>
</dbReference>
<comment type="catalytic activity">
    <reaction evidence="8 9">
        <text>a 6-O-methyl-2'-deoxyguanosine in DNA + L-cysteinyl-[protein] = S-methyl-L-cysteinyl-[protein] + a 2'-deoxyguanosine in DNA</text>
        <dbReference type="Rhea" id="RHEA:24000"/>
        <dbReference type="Rhea" id="RHEA-COMP:10131"/>
        <dbReference type="Rhea" id="RHEA-COMP:10132"/>
        <dbReference type="Rhea" id="RHEA-COMP:11367"/>
        <dbReference type="Rhea" id="RHEA-COMP:11368"/>
        <dbReference type="ChEBI" id="CHEBI:29950"/>
        <dbReference type="ChEBI" id="CHEBI:82612"/>
        <dbReference type="ChEBI" id="CHEBI:85445"/>
        <dbReference type="ChEBI" id="CHEBI:85448"/>
        <dbReference type="EC" id="2.1.1.63"/>
    </reaction>
</comment>
<dbReference type="SUPFAM" id="SSF46767">
    <property type="entry name" value="Methylated DNA-protein cysteine methyltransferase, C-terminal domain"/>
    <property type="match status" value="1"/>
</dbReference>
<comment type="function">
    <text evidence="9">Involved in the cellular defense against the biological effects of O6-methylguanine (O6-MeG) and O4-methylthymine (O4-MeT) in DNA. Repairs the methylated nucleobase in DNA by stoichiometrically transferring the methyl group to a cysteine residue in the enzyme. This is a suicide reaction: the enzyme is irreversibly inactivated.</text>
</comment>
<dbReference type="Pfam" id="PF02870">
    <property type="entry name" value="Methyltransf_1N"/>
    <property type="match status" value="1"/>
</dbReference>
<dbReference type="PROSITE" id="PS00374">
    <property type="entry name" value="MGMT"/>
    <property type="match status" value="1"/>
</dbReference>
<dbReference type="NCBIfam" id="TIGR00589">
    <property type="entry name" value="ogt"/>
    <property type="match status" value="1"/>
</dbReference>
<dbReference type="InterPro" id="IPR023546">
    <property type="entry name" value="MGMT"/>
</dbReference>
<accession>A0A429Y239</accession>
<evidence type="ECO:0000259" key="11">
    <source>
        <dbReference type="Pfam" id="PF02870"/>
    </source>
</evidence>
<dbReference type="GO" id="GO:0005737">
    <property type="term" value="C:cytoplasm"/>
    <property type="evidence" value="ECO:0007669"/>
    <property type="project" value="UniProtKB-SubCell"/>
</dbReference>
<evidence type="ECO:0000256" key="4">
    <source>
        <dbReference type="ARBA" id="ARBA00022603"/>
    </source>
</evidence>
<evidence type="ECO:0000256" key="9">
    <source>
        <dbReference type="HAMAP-Rule" id="MF_00772"/>
    </source>
</evidence>
<keyword evidence="6 9" id="KW-0227">DNA damage</keyword>
<dbReference type="Gene3D" id="1.10.10.10">
    <property type="entry name" value="Winged helix-like DNA-binding domain superfamily/Winged helix DNA-binding domain"/>
    <property type="match status" value="1"/>
</dbReference>
<feature type="active site" description="Nucleophile; methyl group acceptor" evidence="9">
    <location>
        <position position="130"/>
    </location>
</feature>
<proteinExistence type="inferred from homology"/>
<dbReference type="OrthoDB" id="9802228at2"/>
<evidence type="ECO:0000256" key="3">
    <source>
        <dbReference type="ARBA" id="ARBA00022490"/>
    </source>
</evidence>
<keyword evidence="3 9" id="KW-0963">Cytoplasm</keyword>
<dbReference type="FunFam" id="1.10.10.10:FF:000214">
    <property type="entry name" value="Methylated-DNA--protein-cysteine methyltransferase"/>
    <property type="match status" value="1"/>
</dbReference>
<name>A0A429Y239_9BACI</name>
<evidence type="ECO:0000256" key="7">
    <source>
        <dbReference type="ARBA" id="ARBA00023204"/>
    </source>
</evidence>
<dbReference type="Gene3D" id="3.30.160.70">
    <property type="entry name" value="Methylated DNA-protein cysteine methyltransferase domain"/>
    <property type="match status" value="1"/>
</dbReference>
<dbReference type="InterPro" id="IPR036631">
    <property type="entry name" value="MGMT_N_sf"/>
</dbReference>
<evidence type="ECO:0000313" key="13">
    <source>
        <dbReference type="Proteomes" id="UP000287156"/>
    </source>
</evidence>
<keyword evidence="13" id="KW-1185">Reference proteome</keyword>
<dbReference type="AlphaFoldDB" id="A0A429Y239"/>
<dbReference type="InterPro" id="IPR036388">
    <property type="entry name" value="WH-like_DNA-bd_sf"/>
</dbReference>
<dbReference type="InterPro" id="IPR001497">
    <property type="entry name" value="MethylDNA_cys_MeTrfase_AS"/>
</dbReference>
<dbReference type="CDD" id="cd06445">
    <property type="entry name" value="ATase"/>
    <property type="match status" value="1"/>
</dbReference>
<dbReference type="SUPFAM" id="SSF53155">
    <property type="entry name" value="Methylated DNA-protein cysteine methyltransferase domain"/>
    <property type="match status" value="1"/>
</dbReference>
<keyword evidence="7 9" id="KW-0234">DNA repair</keyword>
<feature type="domain" description="Methylated-DNA-[protein]-cysteine S-methyltransferase DNA binding" evidence="10">
    <location>
        <begin position="79"/>
        <end position="160"/>
    </location>
</feature>
<dbReference type="HAMAP" id="MF_00772">
    <property type="entry name" value="OGT"/>
    <property type="match status" value="1"/>
</dbReference>
<protein>
    <recommendedName>
        <fullName evidence="9">Methylated-DNA--protein-cysteine methyltransferase</fullName>
        <ecNumber evidence="9">2.1.1.63</ecNumber>
    </recommendedName>
    <alternativeName>
        <fullName evidence="9">6-O-methylguanine-DNA methyltransferase</fullName>
        <shortName evidence="9">MGMT</shortName>
    </alternativeName>
    <alternativeName>
        <fullName evidence="9">O-6-methylguanine-DNA-alkyltransferase</fullName>
    </alternativeName>
</protein>
<evidence type="ECO:0000256" key="8">
    <source>
        <dbReference type="ARBA" id="ARBA00049348"/>
    </source>
</evidence>
<dbReference type="InterPro" id="IPR014048">
    <property type="entry name" value="MethylDNA_cys_MeTrfase_DNA-bd"/>
</dbReference>
<comment type="miscellaneous">
    <text evidence="9">This enzyme catalyzes only one turnover and therefore is not strictly catalytic. According to one definition, an enzyme is a biocatalyst that acts repeatedly and over many reaction cycles.</text>
</comment>
<dbReference type="GO" id="GO:0006307">
    <property type="term" value="P:DNA alkylation repair"/>
    <property type="evidence" value="ECO:0007669"/>
    <property type="project" value="UniProtKB-UniRule"/>
</dbReference>
<comment type="similarity">
    <text evidence="2 9">Belongs to the MGMT family.</text>
</comment>
<comment type="subcellular location">
    <subcellularLocation>
        <location evidence="9">Cytoplasm</location>
    </subcellularLocation>
</comment>
<reference evidence="12" key="1">
    <citation type="submission" date="2018-12" db="EMBL/GenBank/DDBJ databases">
        <authorList>
            <person name="Sun L."/>
            <person name="Chen Z."/>
        </authorList>
    </citation>
    <scope>NUCLEOTIDE SEQUENCE [LARGE SCALE GENOMIC DNA]</scope>
    <source>
        <strain evidence="12">3-2-2</strain>
    </source>
</reference>
<comment type="catalytic activity">
    <reaction evidence="1 9">
        <text>a 4-O-methyl-thymidine in DNA + L-cysteinyl-[protein] = a thymidine in DNA + S-methyl-L-cysteinyl-[protein]</text>
        <dbReference type="Rhea" id="RHEA:53428"/>
        <dbReference type="Rhea" id="RHEA-COMP:10131"/>
        <dbReference type="Rhea" id="RHEA-COMP:10132"/>
        <dbReference type="Rhea" id="RHEA-COMP:13555"/>
        <dbReference type="Rhea" id="RHEA-COMP:13556"/>
        <dbReference type="ChEBI" id="CHEBI:29950"/>
        <dbReference type="ChEBI" id="CHEBI:82612"/>
        <dbReference type="ChEBI" id="CHEBI:137386"/>
        <dbReference type="ChEBI" id="CHEBI:137387"/>
        <dbReference type="EC" id="2.1.1.63"/>
    </reaction>
</comment>
<evidence type="ECO:0000256" key="1">
    <source>
        <dbReference type="ARBA" id="ARBA00001286"/>
    </source>
</evidence>
<comment type="caution">
    <text evidence="12">The sequence shown here is derived from an EMBL/GenBank/DDBJ whole genome shotgun (WGS) entry which is preliminary data.</text>
</comment>
<keyword evidence="5 9" id="KW-0808">Transferase</keyword>
<dbReference type="Proteomes" id="UP000287156">
    <property type="component" value="Unassembled WGS sequence"/>
</dbReference>
<feature type="domain" description="Methylguanine DNA methyltransferase ribonuclease-like" evidence="11">
    <location>
        <begin position="3"/>
        <end position="74"/>
    </location>
</feature>